<dbReference type="InterPro" id="IPR050090">
    <property type="entry name" value="Tyrosine_recombinase_XerCD"/>
</dbReference>
<dbReference type="PROSITE" id="PS51900">
    <property type="entry name" value="CB"/>
    <property type="match status" value="1"/>
</dbReference>
<gene>
    <name evidence="8" type="ORF">A2482_00255</name>
</gene>
<dbReference type="SUPFAM" id="SSF47823">
    <property type="entry name" value="lambda integrase-like, N-terminal domain"/>
    <property type="match status" value="1"/>
</dbReference>
<evidence type="ECO:0000259" key="7">
    <source>
        <dbReference type="PROSITE" id="PS51900"/>
    </source>
</evidence>
<dbReference type="InterPro" id="IPR011010">
    <property type="entry name" value="DNA_brk_join_enz"/>
</dbReference>
<dbReference type="EMBL" id="MFGM01000029">
    <property type="protein sequence ID" value="OGF36795.1"/>
    <property type="molecule type" value="Genomic_DNA"/>
</dbReference>
<dbReference type="CDD" id="cd00798">
    <property type="entry name" value="INT_XerDC_C"/>
    <property type="match status" value="1"/>
</dbReference>
<proteinExistence type="inferred from homology"/>
<evidence type="ECO:0008006" key="10">
    <source>
        <dbReference type="Google" id="ProtNLM"/>
    </source>
</evidence>
<dbReference type="Pfam" id="PF02899">
    <property type="entry name" value="Phage_int_SAM_1"/>
    <property type="match status" value="1"/>
</dbReference>
<evidence type="ECO:0000256" key="3">
    <source>
        <dbReference type="ARBA" id="ARBA00023125"/>
    </source>
</evidence>
<evidence type="ECO:0000313" key="8">
    <source>
        <dbReference type="EMBL" id="OGF36795.1"/>
    </source>
</evidence>
<dbReference type="SUPFAM" id="SSF56349">
    <property type="entry name" value="DNA breaking-rejoining enzymes"/>
    <property type="match status" value="1"/>
</dbReference>
<keyword evidence="3 5" id="KW-0238">DNA-binding</keyword>
<dbReference type="InterPro" id="IPR013762">
    <property type="entry name" value="Integrase-like_cat_sf"/>
</dbReference>
<comment type="caution">
    <text evidence="8">The sequence shown here is derived from an EMBL/GenBank/DDBJ whole genome shotgun (WGS) entry which is preliminary data.</text>
</comment>
<feature type="domain" description="Core-binding (CB)" evidence="7">
    <location>
        <begin position="6"/>
        <end position="102"/>
    </location>
</feature>
<evidence type="ECO:0000259" key="6">
    <source>
        <dbReference type="PROSITE" id="PS51898"/>
    </source>
</evidence>
<evidence type="ECO:0000256" key="4">
    <source>
        <dbReference type="ARBA" id="ARBA00023172"/>
    </source>
</evidence>
<reference evidence="8 9" key="1">
    <citation type="journal article" date="2016" name="Nat. Commun.">
        <title>Thousands of microbial genomes shed light on interconnected biogeochemical processes in an aquifer system.</title>
        <authorList>
            <person name="Anantharaman K."/>
            <person name="Brown C.T."/>
            <person name="Hug L.A."/>
            <person name="Sharon I."/>
            <person name="Castelle C.J."/>
            <person name="Probst A.J."/>
            <person name="Thomas B.C."/>
            <person name="Singh A."/>
            <person name="Wilkins M.J."/>
            <person name="Karaoz U."/>
            <person name="Brodie E.L."/>
            <person name="Williams K.H."/>
            <person name="Hubbard S.S."/>
            <person name="Banfield J.F."/>
        </authorList>
    </citation>
    <scope>NUCLEOTIDE SEQUENCE [LARGE SCALE GENOMIC DNA]</scope>
</reference>
<dbReference type="GO" id="GO:0003677">
    <property type="term" value="F:DNA binding"/>
    <property type="evidence" value="ECO:0007669"/>
    <property type="project" value="UniProtKB-UniRule"/>
</dbReference>
<dbReference type="InterPro" id="IPR010998">
    <property type="entry name" value="Integrase_recombinase_N"/>
</dbReference>
<dbReference type="Pfam" id="PF00589">
    <property type="entry name" value="Phage_integrase"/>
    <property type="match status" value="1"/>
</dbReference>
<feature type="domain" description="Tyr recombinase" evidence="6">
    <location>
        <begin position="123"/>
        <end position="311"/>
    </location>
</feature>
<sequence>MQKSSVPIVKHISNFLDFVDVEKGLSHKTQENYSRFLDRFKRWLADNKLTGILPHQLTTDLIWQYRVFLSRHAISQKTKQTLAKKTQNLYLIALRGLLQYFSKRDIVALPADKIELAKQDKKRTIHFLTLEKVEALLTSPDISDISGLRDRAMLETLFSTGLRVAELARLDRDEINIKGSPNILELVVTGKGGKTRTVYISTRCLGWLKRYLEKRHDVEKPLFINYSTKKGDTDSKRLTTRSIERILKIYVMKAGLPVNTTPHTLRHSFATDLMNNGVDIRLVQEFLGHEDISTTQIYTHVTNKKLRDVYLKSHGEPNARK</sequence>
<dbReference type="Gene3D" id="1.10.443.10">
    <property type="entry name" value="Intergrase catalytic core"/>
    <property type="match status" value="1"/>
</dbReference>
<evidence type="ECO:0000256" key="2">
    <source>
        <dbReference type="ARBA" id="ARBA00022908"/>
    </source>
</evidence>
<dbReference type="GO" id="GO:0015074">
    <property type="term" value="P:DNA integration"/>
    <property type="evidence" value="ECO:0007669"/>
    <property type="project" value="UniProtKB-KW"/>
</dbReference>
<dbReference type="PANTHER" id="PTHR30349:SF41">
    <property type="entry name" value="INTEGRASE_RECOMBINASE PROTEIN MJ0367-RELATED"/>
    <property type="match status" value="1"/>
</dbReference>
<evidence type="ECO:0000313" key="9">
    <source>
        <dbReference type="Proteomes" id="UP000178656"/>
    </source>
</evidence>
<protein>
    <recommendedName>
        <fullName evidence="10">Tyrosine recombinase XerC</fullName>
    </recommendedName>
</protein>
<evidence type="ECO:0000256" key="5">
    <source>
        <dbReference type="PROSITE-ProRule" id="PRU01248"/>
    </source>
</evidence>
<dbReference type="PANTHER" id="PTHR30349">
    <property type="entry name" value="PHAGE INTEGRASE-RELATED"/>
    <property type="match status" value="1"/>
</dbReference>
<evidence type="ECO:0000256" key="1">
    <source>
        <dbReference type="ARBA" id="ARBA00008857"/>
    </source>
</evidence>
<organism evidence="8 9">
    <name type="scientific">Candidatus Falkowbacteria bacterium RIFOXYC2_FULL_48_21</name>
    <dbReference type="NCBI Taxonomy" id="1798005"/>
    <lineage>
        <taxon>Bacteria</taxon>
        <taxon>Candidatus Falkowiibacteriota</taxon>
    </lineage>
</organism>
<dbReference type="PROSITE" id="PS51898">
    <property type="entry name" value="TYR_RECOMBINASE"/>
    <property type="match status" value="1"/>
</dbReference>
<comment type="similarity">
    <text evidence="1">Belongs to the 'phage' integrase family.</text>
</comment>
<dbReference type="GO" id="GO:0006310">
    <property type="term" value="P:DNA recombination"/>
    <property type="evidence" value="ECO:0007669"/>
    <property type="project" value="UniProtKB-KW"/>
</dbReference>
<dbReference type="InterPro" id="IPR004107">
    <property type="entry name" value="Integrase_SAM-like_N"/>
</dbReference>
<dbReference type="AlphaFoldDB" id="A0A1F5TD16"/>
<name>A0A1F5TD16_9BACT</name>
<dbReference type="Gene3D" id="1.10.150.130">
    <property type="match status" value="1"/>
</dbReference>
<dbReference type="InterPro" id="IPR002104">
    <property type="entry name" value="Integrase_catalytic"/>
</dbReference>
<accession>A0A1F5TD16</accession>
<dbReference type="Proteomes" id="UP000178656">
    <property type="component" value="Unassembled WGS sequence"/>
</dbReference>
<keyword evidence="2" id="KW-0229">DNA integration</keyword>
<keyword evidence="4" id="KW-0233">DNA recombination</keyword>
<dbReference type="InterPro" id="IPR044068">
    <property type="entry name" value="CB"/>
</dbReference>